<feature type="signal peptide" evidence="1">
    <location>
        <begin position="1"/>
        <end position="16"/>
    </location>
</feature>
<keyword evidence="1" id="KW-0732">Signal</keyword>
<reference evidence="2" key="1">
    <citation type="submission" date="2021-01" db="EMBL/GenBank/DDBJ databases">
        <authorList>
            <person name="Corre E."/>
            <person name="Pelletier E."/>
            <person name="Niang G."/>
            <person name="Scheremetjew M."/>
            <person name="Finn R."/>
            <person name="Kale V."/>
            <person name="Holt S."/>
            <person name="Cochrane G."/>
            <person name="Meng A."/>
            <person name="Brown T."/>
            <person name="Cohen L."/>
        </authorList>
    </citation>
    <scope>NUCLEOTIDE SEQUENCE</scope>
    <source>
        <strain evidence="2">CCMP3346</strain>
    </source>
</reference>
<sequence length="128" mass="13606">MHHGMDVSVCLSVCSALVLMNGSGESLATAPFASGSAACLSVCQYETQHSLRFQPSWLSTDASTLDIDPSIPPSTRLSDRCRLSACLPTGRTGHSLSLYVRVRTYQCVCMDVCGHVRTVPCMACCGGD</sequence>
<accession>A0A7S1K210</accession>
<evidence type="ECO:0000256" key="1">
    <source>
        <dbReference type="SAM" id="SignalP"/>
    </source>
</evidence>
<evidence type="ECO:0008006" key="3">
    <source>
        <dbReference type="Google" id="ProtNLM"/>
    </source>
</evidence>
<evidence type="ECO:0000313" key="2">
    <source>
        <dbReference type="EMBL" id="CAD9061068.1"/>
    </source>
</evidence>
<organism evidence="2">
    <name type="scientific">Vitrella brassicaformis</name>
    <dbReference type="NCBI Taxonomy" id="1169539"/>
    <lineage>
        <taxon>Eukaryota</taxon>
        <taxon>Sar</taxon>
        <taxon>Alveolata</taxon>
        <taxon>Colpodellida</taxon>
        <taxon>Vitrellaceae</taxon>
        <taxon>Vitrella</taxon>
    </lineage>
</organism>
<gene>
    <name evidence="2" type="ORF">VBRA1451_LOCUS16138</name>
</gene>
<name>A0A7S1K210_9ALVE</name>
<feature type="chain" id="PRO_5031208839" description="Secreted protein" evidence="1">
    <location>
        <begin position="17"/>
        <end position="128"/>
    </location>
</feature>
<dbReference type="AlphaFoldDB" id="A0A7S1K210"/>
<proteinExistence type="predicted"/>
<protein>
    <recommendedName>
        <fullName evidence="3">Secreted protein</fullName>
    </recommendedName>
</protein>
<dbReference type="EMBL" id="HBGB01027665">
    <property type="protein sequence ID" value="CAD9061068.1"/>
    <property type="molecule type" value="Transcribed_RNA"/>
</dbReference>